<dbReference type="PANTHER" id="PTHR42759:SF5">
    <property type="entry name" value="METHANOL DEHYDROGENASE REGULATOR"/>
    <property type="match status" value="1"/>
</dbReference>
<dbReference type="InterPro" id="IPR027417">
    <property type="entry name" value="P-loop_NTPase"/>
</dbReference>
<keyword evidence="5" id="KW-1185">Reference proteome</keyword>
<dbReference type="FunFam" id="3.40.50.300:FF:000640">
    <property type="entry name" value="MoxR family ATPase"/>
    <property type="match status" value="1"/>
</dbReference>
<dbReference type="SMART" id="SM00382">
    <property type="entry name" value="AAA"/>
    <property type="match status" value="1"/>
</dbReference>
<dbReference type="InterPro" id="IPR003593">
    <property type="entry name" value="AAA+_ATPase"/>
</dbReference>
<dbReference type="GO" id="GO:0016887">
    <property type="term" value="F:ATP hydrolysis activity"/>
    <property type="evidence" value="ECO:0007669"/>
    <property type="project" value="InterPro"/>
</dbReference>
<dbReference type="OrthoDB" id="24581at2157"/>
<dbReference type="Pfam" id="PF07726">
    <property type="entry name" value="AAA_3"/>
    <property type="match status" value="1"/>
</dbReference>
<dbReference type="Pfam" id="PF17863">
    <property type="entry name" value="AAA_lid_2"/>
    <property type="match status" value="1"/>
</dbReference>
<sequence length="321" mass="34947">MNAQDVETRCRAIVDELSRTVIVDDEVLRTVLTGLLAGGHVMLEDVPGTGKTLTARTLADALGLSFSRVQFTPDLLPSDVTGTDVFDEGSREFEFRPGPLFANVVLADEINRASPKTQSALLEAMEEEQVTVGGETHPLPTPFFVVATGNPVESEGTFELPAAQRDRFMLETSIGYPDMDGELELIDRRASRRATRPSTEQVCTAGEVEELREAPEDVHVEPPVRRYVASVTRATREDDRVATGVSPRGTERLFEAARARAAIGGREYVSPDEVKDVAPAALAHRLILTAEARIEGVGKREVVDDVLSTVEVPKLSGAERR</sequence>
<feature type="domain" description="AAA+ ATPase" evidence="3">
    <location>
        <begin position="37"/>
        <end position="178"/>
    </location>
</feature>
<dbReference type="AlphaFoldDB" id="A0A7D5QD61"/>
<name>A0A7D5QD61_9EURY</name>
<dbReference type="GO" id="GO:0005524">
    <property type="term" value="F:ATP binding"/>
    <property type="evidence" value="ECO:0007669"/>
    <property type="project" value="UniProtKB-KW"/>
</dbReference>
<dbReference type="InterPro" id="IPR050764">
    <property type="entry name" value="CbbQ/NirQ/NorQ/GpvN"/>
</dbReference>
<evidence type="ECO:0000259" key="3">
    <source>
        <dbReference type="SMART" id="SM00382"/>
    </source>
</evidence>
<evidence type="ECO:0000313" key="4">
    <source>
        <dbReference type="EMBL" id="QLG63599.1"/>
    </source>
</evidence>
<evidence type="ECO:0000313" key="5">
    <source>
        <dbReference type="Proteomes" id="UP000509626"/>
    </source>
</evidence>
<dbReference type="Gene3D" id="3.40.50.300">
    <property type="entry name" value="P-loop containing nucleotide triphosphate hydrolases"/>
    <property type="match status" value="1"/>
</dbReference>
<dbReference type="RefSeq" id="WP_179270183.1">
    <property type="nucleotide sequence ID" value="NZ_CP058579.1"/>
</dbReference>
<dbReference type="SUPFAM" id="SSF52540">
    <property type="entry name" value="P-loop containing nucleoside triphosphate hydrolases"/>
    <property type="match status" value="1"/>
</dbReference>
<protein>
    <submittedName>
        <fullName evidence="4">MoxR family ATPase</fullName>
    </submittedName>
</protein>
<dbReference type="InterPro" id="IPR041628">
    <property type="entry name" value="ChlI/MoxR_AAA_lid"/>
</dbReference>
<proteinExistence type="predicted"/>
<organism evidence="4 5">
    <name type="scientific">Halorarum salinum</name>
    <dbReference type="NCBI Taxonomy" id="2743089"/>
    <lineage>
        <taxon>Archaea</taxon>
        <taxon>Methanobacteriati</taxon>
        <taxon>Methanobacteriota</taxon>
        <taxon>Stenosarchaea group</taxon>
        <taxon>Halobacteria</taxon>
        <taxon>Halobacteriales</taxon>
        <taxon>Haloferacaceae</taxon>
        <taxon>Halorarum</taxon>
    </lineage>
</organism>
<evidence type="ECO:0000256" key="2">
    <source>
        <dbReference type="ARBA" id="ARBA00022840"/>
    </source>
</evidence>
<keyword evidence="2" id="KW-0067">ATP-binding</keyword>
<dbReference type="InterPro" id="IPR011703">
    <property type="entry name" value="ATPase_AAA-3"/>
</dbReference>
<reference evidence="4 5" key="1">
    <citation type="submission" date="2020-06" db="EMBL/GenBank/DDBJ databases">
        <title>NJ-3-1, isolated from saline soil.</title>
        <authorList>
            <person name="Cui H.L."/>
            <person name="Shi X."/>
        </authorList>
    </citation>
    <scope>NUCLEOTIDE SEQUENCE [LARGE SCALE GENOMIC DNA]</scope>
    <source>
        <strain evidence="4 5">NJ-3-1</strain>
    </source>
</reference>
<dbReference type="CDD" id="cd00009">
    <property type="entry name" value="AAA"/>
    <property type="match status" value="1"/>
</dbReference>
<dbReference type="EMBL" id="CP058579">
    <property type="protein sequence ID" value="QLG63599.1"/>
    <property type="molecule type" value="Genomic_DNA"/>
</dbReference>
<dbReference type="GeneID" id="56039482"/>
<gene>
    <name evidence="4" type="ORF">HUG12_18445</name>
</gene>
<keyword evidence="1" id="KW-0547">Nucleotide-binding</keyword>
<dbReference type="PANTHER" id="PTHR42759">
    <property type="entry name" value="MOXR FAMILY PROTEIN"/>
    <property type="match status" value="1"/>
</dbReference>
<accession>A0A7D5QD61</accession>
<evidence type="ECO:0000256" key="1">
    <source>
        <dbReference type="ARBA" id="ARBA00022741"/>
    </source>
</evidence>
<dbReference type="Proteomes" id="UP000509626">
    <property type="component" value="Chromosome"/>
</dbReference>
<dbReference type="Gene3D" id="1.10.8.80">
    <property type="entry name" value="Magnesium chelatase subunit I, C-Terminal domain"/>
    <property type="match status" value="1"/>
</dbReference>
<dbReference type="KEGG" id="halu:HUG12_18445"/>
<dbReference type="PIRSF" id="PIRSF002849">
    <property type="entry name" value="AAA_ATPase_chaperone_MoxR_prd"/>
    <property type="match status" value="1"/>
</dbReference>